<sequence length="380" mass="43301">MPRHLALLTDLQTLLLFKVTKRYGSTSQKNHGLSELSGLNNLRGDLTIKTLEHMENAMTPTLGAILEEKKYIRSLRLEWESYDNVGGEEGREVRMDDKLLESLTPHPNLKSVTIKYFGGLELSRWLSSITNLTSITLSDCWRCQYIPPLDQLCYLESLSLRSFLALEYISEKGSSNSFSTPSTGCFQCLKEFRLFNCPELKGWWRRDDGRTTHMTKLPSFSCLSKLEIEDCPKLISMPLYPSLEELRLTNASSKPLEQTMMMKTHVAPSTSSSLSAPLSELKSLDLDSIKDLECLPEEGMQNLTSLVDMSIGRCSRLSQLSRGTGYLTSLQKMDIWSCNNLTNNDDDMQWQGLRSLRSLEFMDLPQNWCLSQWAFNIFPL</sequence>
<evidence type="ECO:0000313" key="1">
    <source>
        <dbReference type="EMBL" id="KAJ0045408.1"/>
    </source>
</evidence>
<dbReference type="Proteomes" id="UP001163603">
    <property type="component" value="Chromosome 3"/>
</dbReference>
<evidence type="ECO:0000313" key="2">
    <source>
        <dbReference type="Proteomes" id="UP001163603"/>
    </source>
</evidence>
<comment type="caution">
    <text evidence="1">The sequence shown here is derived from an EMBL/GenBank/DDBJ whole genome shotgun (WGS) entry which is preliminary data.</text>
</comment>
<reference evidence="2" key="1">
    <citation type="journal article" date="2023" name="G3 (Bethesda)">
        <title>Genome assembly and association tests identify interacting loci associated with vigor, precocity, and sex in interspecific pistachio rootstocks.</title>
        <authorList>
            <person name="Palmer W."/>
            <person name="Jacygrad E."/>
            <person name="Sagayaradj S."/>
            <person name="Cavanaugh K."/>
            <person name="Han R."/>
            <person name="Bertier L."/>
            <person name="Beede B."/>
            <person name="Kafkas S."/>
            <person name="Golino D."/>
            <person name="Preece J."/>
            <person name="Michelmore R."/>
        </authorList>
    </citation>
    <scope>NUCLEOTIDE SEQUENCE [LARGE SCALE GENOMIC DNA]</scope>
</reference>
<proteinExistence type="predicted"/>
<organism evidence="1 2">
    <name type="scientific">Pistacia integerrima</name>
    <dbReference type="NCBI Taxonomy" id="434235"/>
    <lineage>
        <taxon>Eukaryota</taxon>
        <taxon>Viridiplantae</taxon>
        <taxon>Streptophyta</taxon>
        <taxon>Embryophyta</taxon>
        <taxon>Tracheophyta</taxon>
        <taxon>Spermatophyta</taxon>
        <taxon>Magnoliopsida</taxon>
        <taxon>eudicotyledons</taxon>
        <taxon>Gunneridae</taxon>
        <taxon>Pentapetalae</taxon>
        <taxon>rosids</taxon>
        <taxon>malvids</taxon>
        <taxon>Sapindales</taxon>
        <taxon>Anacardiaceae</taxon>
        <taxon>Pistacia</taxon>
    </lineage>
</organism>
<protein>
    <submittedName>
        <fullName evidence="1">Uncharacterized protein</fullName>
    </submittedName>
</protein>
<keyword evidence="2" id="KW-1185">Reference proteome</keyword>
<dbReference type="EMBL" id="CM047738">
    <property type="protein sequence ID" value="KAJ0045408.1"/>
    <property type="molecule type" value="Genomic_DNA"/>
</dbReference>
<gene>
    <name evidence="1" type="ORF">Pint_05214</name>
</gene>
<accession>A0ACC0Z4Z0</accession>
<name>A0ACC0Z4Z0_9ROSI</name>